<dbReference type="EMBL" id="LVHI01000009">
    <property type="protein sequence ID" value="OAK55613.1"/>
    <property type="molecule type" value="Genomic_DNA"/>
</dbReference>
<dbReference type="InterPro" id="IPR046288">
    <property type="entry name" value="DUF6325"/>
</dbReference>
<sequence length="143" mass="15216">MNETMFDVGPVGVLVVTFPGDRADPAVVAALAQVVEQRVITLLDLVFIGRSLDGSLRQVDVDEALDDVGLEILSLEAKALISDEDLDVVRDTLEPGTSAAILVYEQTWARTLSHASREAGGDVALHVQIPRETVEVALAAALV</sequence>
<proteinExistence type="predicted"/>
<protein>
    <recommendedName>
        <fullName evidence="3">DUF1269 domain-containing family protein</fullName>
    </recommendedName>
</protein>
<gene>
    <name evidence="1" type="ORF">A3K89_19405</name>
</gene>
<name>A0A177YJC9_9NOCA</name>
<dbReference type="Pfam" id="PF19850">
    <property type="entry name" value="DUF6325"/>
    <property type="match status" value="1"/>
</dbReference>
<dbReference type="AlphaFoldDB" id="A0A177YJC9"/>
<accession>A0A177YJC9</accession>
<evidence type="ECO:0000313" key="1">
    <source>
        <dbReference type="EMBL" id="OAK55613.1"/>
    </source>
</evidence>
<organism evidence="1 2">
    <name type="scientific">Rhodococcoides kyotonense</name>
    <dbReference type="NCBI Taxonomy" id="398843"/>
    <lineage>
        <taxon>Bacteria</taxon>
        <taxon>Bacillati</taxon>
        <taxon>Actinomycetota</taxon>
        <taxon>Actinomycetes</taxon>
        <taxon>Mycobacteriales</taxon>
        <taxon>Nocardiaceae</taxon>
        <taxon>Rhodococcoides</taxon>
    </lineage>
</organism>
<evidence type="ECO:0000313" key="2">
    <source>
        <dbReference type="Proteomes" id="UP000077519"/>
    </source>
</evidence>
<dbReference type="RefSeq" id="WP_068423642.1">
    <property type="nucleotide sequence ID" value="NZ_LVHI01000009.1"/>
</dbReference>
<keyword evidence="2" id="KW-1185">Reference proteome</keyword>
<evidence type="ECO:0008006" key="3">
    <source>
        <dbReference type="Google" id="ProtNLM"/>
    </source>
</evidence>
<comment type="caution">
    <text evidence="1">The sequence shown here is derived from an EMBL/GenBank/DDBJ whole genome shotgun (WGS) entry which is preliminary data.</text>
</comment>
<dbReference type="Proteomes" id="UP000077519">
    <property type="component" value="Unassembled WGS sequence"/>
</dbReference>
<reference evidence="1 2" key="1">
    <citation type="submission" date="2016-03" db="EMBL/GenBank/DDBJ databases">
        <title>Genome sequence of Rhodococcus kyotonensis KB10.</title>
        <authorList>
            <person name="Jeong H."/>
            <person name="Hong C.E."/>
            <person name="Jo S.H."/>
            <person name="Park J.M."/>
        </authorList>
    </citation>
    <scope>NUCLEOTIDE SEQUENCE [LARGE SCALE GENOMIC DNA]</scope>
    <source>
        <strain evidence="1 2">KB10</strain>
    </source>
</reference>